<keyword evidence="8" id="KW-1185">Reference proteome</keyword>
<dbReference type="InterPro" id="IPR006076">
    <property type="entry name" value="FAD-dep_OxRdtase"/>
</dbReference>
<dbReference type="InterPro" id="IPR012727">
    <property type="entry name" value="Gly_oxidase_ThiO"/>
</dbReference>
<gene>
    <name evidence="7" type="primary">thiO</name>
    <name evidence="7" type="ORF">HC031_08545</name>
</gene>
<dbReference type="Gene3D" id="3.50.50.60">
    <property type="entry name" value="FAD/NAD(P)-binding domain"/>
    <property type="match status" value="1"/>
</dbReference>
<dbReference type="EMBL" id="JAATVY010000004">
    <property type="protein sequence ID" value="NJC69767.1"/>
    <property type="molecule type" value="Genomic_DNA"/>
</dbReference>
<dbReference type="RefSeq" id="WP_167924659.1">
    <property type="nucleotide sequence ID" value="NZ_JAATVY010000004.1"/>
</dbReference>
<proteinExistence type="predicted"/>
<comment type="catalytic activity">
    <reaction evidence="4">
        <text>glycine + O2 + H2O = glyoxylate + H2O2 + NH4(+)</text>
        <dbReference type="Rhea" id="RHEA:11532"/>
        <dbReference type="ChEBI" id="CHEBI:15377"/>
        <dbReference type="ChEBI" id="CHEBI:15379"/>
        <dbReference type="ChEBI" id="CHEBI:16240"/>
        <dbReference type="ChEBI" id="CHEBI:28938"/>
        <dbReference type="ChEBI" id="CHEBI:36655"/>
        <dbReference type="ChEBI" id="CHEBI:57305"/>
        <dbReference type="EC" id="1.4.3.19"/>
    </reaction>
</comment>
<evidence type="ECO:0000313" key="7">
    <source>
        <dbReference type="EMBL" id="NJC69767.1"/>
    </source>
</evidence>
<dbReference type="Proteomes" id="UP000722989">
    <property type="component" value="Unassembled WGS sequence"/>
</dbReference>
<reference evidence="7 8" key="1">
    <citation type="submission" date="2020-03" db="EMBL/GenBank/DDBJ databases">
        <title>WGS of the type strain of Planosporangium spp.</title>
        <authorList>
            <person name="Thawai C."/>
        </authorList>
    </citation>
    <scope>NUCLEOTIDE SEQUENCE [LARGE SCALE GENOMIC DNA]</scope>
    <source>
        <strain evidence="7 8">TBRC 5610</strain>
    </source>
</reference>
<organism evidence="7 8">
    <name type="scientific">Planosporangium thailandense</name>
    <dbReference type="NCBI Taxonomy" id="765197"/>
    <lineage>
        <taxon>Bacteria</taxon>
        <taxon>Bacillati</taxon>
        <taxon>Actinomycetota</taxon>
        <taxon>Actinomycetes</taxon>
        <taxon>Micromonosporales</taxon>
        <taxon>Micromonosporaceae</taxon>
        <taxon>Planosporangium</taxon>
    </lineage>
</organism>
<dbReference type="EC" id="1.4.3.19" evidence="5"/>
<dbReference type="Gene3D" id="3.30.9.10">
    <property type="entry name" value="D-Amino Acid Oxidase, subunit A, domain 2"/>
    <property type="match status" value="1"/>
</dbReference>
<evidence type="ECO:0000256" key="4">
    <source>
        <dbReference type="ARBA" id="ARBA00049872"/>
    </source>
</evidence>
<evidence type="ECO:0000256" key="1">
    <source>
        <dbReference type="ARBA" id="ARBA00004948"/>
    </source>
</evidence>
<feature type="domain" description="FAD dependent oxidoreductase" evidence="6">
    <location>
        <begin position="4"/>
        <end position="327"/>
    </location>
</feature>
<evidence type="ECO:0000259" key="6">
    <source>
        <dbReference type="Pfam" id="PF01266"/>
    </source>
</evidence>
<evidence type="ECO:0000256" key="3">
    <source>
        <dbReference type="ARBA" id="ARBA00023002"/>
    </source>
</evidence>
<dbReference type="NCBIfam" id="TIGR02352">
    <property type="entry name" value="thiamin_ThiO"/>
    <property type="match status" value="1"/>
</dbReference>
<dbReference type="GO" id="GO:0043799">
    <property type="term" value="F:glycine oxidase activity"/>
    <property type="evidence" value="ECO:0007669"/>
    <property type="project" value="UniProtKB-EC"/>
</dbReference>
<comment type="pathway">
    <text evidence="1">Cofactor biosynthesis; thiamine diphosphate biosynthesis.</text>
</comment>
<dbReference type="PANTHER" id="PTHR13847:SF289">
    <property type="entry name" value="GLYCINE OXIDASE"/>
    <property type="match status" value="1"/>
</dbReference>
<dbReference type="SUPFAM" id="SSF54373">
    <property type="entry name" value="FAD-linked reductases, C-terminal domain"/>
    <property type="match status" value="1"/>
</dbReference>
<name>A0ABX0XUS4_9ACTN</name>
<sequence>MTARVAVVGGGLIGLAVAWRCVQRGLDVTVYDADEGKASTVAAGMLAPASEIHAGEAELQRLLDTSARLWPGFAAELEEATGVPVGYRDEGTLLVALTGDDLREVHRLCGVYERAGQPVHPLSVQQLREREPLLAPGVRGGAHAPQDRQVDPRRVLAALRKAVGDRVVPVKVTDLSSVDADVTVVAAGTGTTALTGLPVRPVKGQTVRLAAPAPPLRHVIRGYARSRPVYLVPRRDGELVVGATEEERGADISVTVGGVLDLLRPAAELLPEVMEYPVREILAGLRPGTPDNAPILGALKAGVFVATGHYRNGVLLTPVTADLIADLVVTGTPPQQLKPFSPDREALWT</sequence>
<evidence type="ECO:0000256" key="5">
    <source>
        <dbReference type="ARBA" id="ARBA00050018"/>
    </source>
</evidence>
<comment type="caution">
    <text evidence="7">The sequence shown here is derived from an EMBL/GenBank/DDBJ whole genome shotgun (WGS) entry which is preliminary data.</text>
</comment>
<dbReference type="PANTHER" id="PTHR13847">
    <property type="entry name" value="SARCOSINE DEHYDROGENASE-RELATED"/>
    <property type="match status" value="1"/>
</dbReference>
<dbReference type="Pfam" id="PF01266">
    <property type="entry name" value="DAO"/>
    <property type="match status" value="1"/>
</dbReference>
<protein>
    <recommendedName>
        <fullName evidence="5">glycine oxidase</fullName>
        <ecNumber evidence="5">1.4.3.19</ecNumber>
    </recommendedName>
</protein>
<keyword evidence="3 7" id="KW-0560">Oxidoreductase</keyword>
<keyword evidence="2" id="KW-0784">Thiamine biosynthesis</keyword>
<dbReference type="InterPro" id="IPR036188">
    <property type="entry name" value="FAD/NAD-bd_sf"/>
</dbReference>
<accession>A0ABX0XUS4</accession>
<dbReference type="SUPFAM" id="SSF51905">
    <property type="entry name" value="FAD/NAD(P)-binding domain"/>
    <property type="match status" value="1"/>
</dbReference>
<evidence type="ECO:0000313" key="8">
    <source>
        <dbReference type="Proteomes" id="UP000722989"/>
    </source>
</evidence>
<evidence type="ECO:0000256" key="2">
    <source>
        <dbReference type="ARBA" id="ARBA00022977"/>
    </source>
</evidence>